<comment type="caution">
    <text evidence="1">The sequence shown here is derived from an EMBL/GenBank/DDBJ whole genome shotgun (WGS) entry which is preliminary data.</text>
</comment>
<dbReference type="RefSeq" id="WP_263002088.1">
    <property type="nucleotide sequence ID" value="NZ_JAOTEM010000001.1"/>
</dbReference>
<evidence type="ECO:0000313" key="2">
    <source>
        <dbReference type="Proteomes" id="UP001208649"/>
    </source>
</evidence>
<proteinExistence type="predicted"/>
<evidence type="ECO:0000313" key="1">
    <source>
        <dbReference type="EMBL" id="MCU7616652.1"/>
    </source>
</evidence>
<name>A0ABT2W5V8_9FLAO</name>
<dbReference type="Proteomes" id="UP001208649">
    <property type="component" value="Unassembled WGS sequence"/>
</dbReference>
<reference evidence="2" key="1">
    <citation type="submission" date="2023-07" db="EMBL/GenBank/DDBJ databases">
        <title>Chryseobacterium sp. strain PBS4-4 Genome sequencing and assembly.</title>
        <authorList>
            <person name="Jung Y."/>
        </authorList>
    </citation>
    <scope>NUCLEOTIDE SEQUENCE [LARGE SCALE GENOMIC DNA]</scope>
    <source>
        <strain evidence="2">PBS4-4</strain>
    </source>
</reference>
<organism evidence="1 2">
    <name type="scientific">Chryseobacterium edaphi</name>
    <dbReference type="NCBI Taxonomy" id="2976532"/>
    <lineage>
        <taxon>Bacteria</taxon>
        <taxon>Pseudomonadati</taxon>
        <taxon>Bacteroidota</taxon>
        <taxon>Flavobacteriia</taxon>
        <taxon>Flavobacteriales</taxon>
        <taxon>Weeksellaceae</taxon>
        <taxon>Chryseobacterium group</taxon>
        <taxon>Chryseobacterium</taxon>
    </lineage>
</organism>
<keyword evidence="2" id="KW-1185">Reference proteome</keyword>
<protein>
    <recommendedName>
        <fullName evidence="3">DUF4393 domain-containing protein</fullName>
    </recommendedName>
</protein>
<accession>A0ABT2W5V8</accession>
<gene>
    <name evidence="1" type="ORF">NZ698_05540</name>
</gene>
<dbReference type="EMBL" id="JAOTEM010000001">
    <property type="protein sequence ID" value="MCU7616652.1"/>
    <property type="molecule type" value="Genomic_DNA"/>
</dbReference>
<sequence>MEENKLNQIIKSEEFALASDIAEISLDSFANDGIIKDVPIIGTIVKLLNIGNTIGDRIFTDKLIHFLKEIDNLDQEFILKEIRYIDDSEKHNRKVGEKILEIINRIDSEGKPQIIGRLFRNFINKQFSYLDFLKLADIVEKSFYYDLILLKECKNGKFYIDLDKELYNSDLVTVQGIGSFDATEEERAEFNKTTFLITSKGAMLLDFGLK</sequence>
<evidence type="ECO:0008006" key="3">
    <source>
        <dbReference type="Google" id="ProtNLM"/>
    </source>
</evidence>